<evidence type="ECO:0000256" key="3">
    <source>
        <dbReference type="ARBA" id="ARBA00022448"/>
    </source>
</evidence>
<gene>
    <name evidence="8" type="ORF">BU23DRAFT_592827</name>
</gene>
<feature type="transmembrane region" description="Helical" evidence="7">
    <location>
        <begin position="42"/>
        <end position="61"/>
    </location>
</feature>
<evidence type="ECO:0000256" key="4">
    <source>
        <dbReference type="ARBA" id="ARBA00022692"/>
    </source>
</evidence>
<feature type="transmembrane region" description="Helical" evidence="7">
    <location>
        <begin position="150"/>
        <end position="169"/>
    </location>
</feature>
<comment type="subcellular location">
    <subcellularLocation>
        <location evidence="1">Membrane</location>
        <topology evidence="1">Multi-pass membrane protein</topology>
    </subcellularLocation>
</comment>
<feature type="transmembrane region" description="Helical" evidence="7">
    <location>
        <begin position="112"/>
        <end position="138"/>
    </location>
</feature>
<keyword evidence="6 7" id="KW-0472">Membrane</keyword>
<dbReference type="AlphaFoldDB" id="A0A6A5UTH9"/>
<evidence type="ECO:0000256" key="5">
    <source>
        <dbReference type="ARBA" id="ARBA00022989"/>
    </source>
</evidence>
<feature type="transmembrane region" description="Helical" evidence="7">
    <location>
        <begin position="456"/>
        <end position="475"/>
    </location>
</feature>
<name>A0A6A5UTH9_9PLEO</name>
<dbReference type="InterPro" id="IPR036259">
    <property type="entry name" value="MFS_trans_sf"/>
</dbReference>
<sequence>MAEPGDAKQDDAQPSNVKTDLEELRAPKTVATDVVSECKVKGILWCIVVIAVISPTFLYALDNTIMANVRPSIIDTFGRVDMLTWLCVSYSMGEVGANPLWGKLNDQFDSKILYLLAVLIFEVGSAVIGIYVGTVTIISTMTTPSERTEYLNFVGMAWSLGTVLRPIIGGAFADSSATWRWAFYINICIAAVAVPASVWLVPPITNKSPYSVLHRIKRVDYLGAVLFLGGVVTVIMILGLGGAEYEWKSREMIALYATTVVIWAAFGLQQRFSLFTTDRISSVQLVGDYEMVIMFIWTALAIANCVVTIYSLPLFFQFAHGETALRSASYTLPFVFSFIVIAGATGPLFAKYPIAKIFGYTVIQGISVGPVIQLGYTVAQTKVPRNVVPQVTAFLTWIATAVFLNRTTDDIIEILPGTPRDVIQASINGARTGLLESLYAKDRLRVLYTIARNVGMVFYLNIAGSALGLLTCLAMKREKLKL</sequence>
<accession>A0A6A5UTH9</accession>
<keyword evidence="5 7" id="KW-1133">Transmembrane helix</keyword>
<feature type="transmembrane region" description="Helical" evidence="7">
    <location>
        <begin position="330"/>
        <end position="350"/>
    </location>
</feature>
<evidence type="ECO:0000313" key="9">
    <source>
        <dbReference type="Proteomes" id="UP000800036"/>
    </source>
</evidence>
<dbReference type="OrthoDB" id="10021397at2759"/>
<feature type="transmembrane region" description="Helical" evidence="7">
    <location>
        <begin position="289"/>
        <end position="310"/>
    </location>
</feature>
<dbReference type="EMBL" id="ML976738">
    <property type="protein sequence ID" value="KAF1967042.1"/>
    <property type="molecule type" value="Genomic_DNA"/>
</dbReference>
<evidence type="ECO:0000256" key="7">
    <source>
        <dbReference type="SAM" id="Phobius"/>
    </source>
</evidence>
<dbReference type="GO" id="GO:0005886">
    <property type="term" value="C:plasma membrane"/>
    <property type="evidence" value="ECO:0007669"/>
    <property type="project" value="TreeGrafter"/>
</dbReference>
<keyword evidence="3" id="KW-0813">Transport</keyword>
<dbReference type="Proteomes" id="UP000800036">
    <property type="component" value="Unassembled WGS sequence"/>
</dbReference>
<organism evidence="8 9">
    <name type="scientific">Bimuria novae-zelandiae CBS 107.79</name>
    <dbReference type="NCBI Taxonomy" id="1447943"/>
    <lineage>
        <taxon>Eukaryota</taxon>
        <taxon>Fungi</taxon>
        <taxon>Dikarya</taxon>
        <taxon>Ascomycota</taxon>
        <taxon>Pezizomycotina</taxon>
        <taxon>Dothideomycetes</taxon>
        <taxon>Pleosporomycetidae</taxon>
        <taxon>Pleosporales</taxon>
        <taxon>Massarineae</taxon>
        <taxon>Didymosphaeriaceae</taxon>
        <taxon>Bimuria</taxon>
    </lineage>
</organism>
<dbReference type="InterPro" id="IPR011701">
    <property type="entry name" value="MFS"/>
</dbReference>
<feature type="transmembrane region" description="Helical" evidence="7">
    <location>
        <begin position="357"/>
        <end position="376"/>
    </location>
</feature>
<dbReference type="GO" id="GO:0022857">
    <property type="term" value="F:transmembrane transporter activity"/>
    <property type="evidence" value="ECO:0007669"/>
    <property type="project" value="InterPro"/>
</dbReference>
<feature type="transmembrane region" description="Helical" evidence="7">
    <location>
        <begin position="252"/>
        <end position="268"/>
    </location>
</feature>
<dbReference type="Gene3D" id="1.20.1250.20">
    <property type="entry name" value="MFS general substrate transporter like domains"/>
    <property type="match status" value="1"/>
</dbReference>
<keyword evidence="9" id="KW-1185">Reference proteome</keyword>
<evidence type="ECO:0000313" key="8">
    <source>
        <dbReference type="EMBL" id="KAF1967042.1"/>
    </source>
</evidence>
<comment type="similarity">
    <text evidence="2">Belongs to the major facilitator superfamily. TCR/Tet family.</text>
</comment>
<reference evidence="8" key="1">
    <citation type="journal article" date="2020" name="Stud. Mycol.">
        <title>101 Dothideomycetes genomes: a test case for predicting lifestyles and emergence of pathogens.</title>
        <authorList>
            <person name="Haridas S."/>
            <person name="Albert R."/>
            <person name="Binder M."/>
            <person name="Bloem J."/>
            <person name="Labutti K."/>
            <person name="Salamov A."/>
            <person name="Andreopoulos B."/>
            <person name="Baker S."/>
            <person name="Barry K."/>
            <person name="Bills G."/>
            <person name="Bluhm B."/>
            <person name="Cannon C."/>
            <person name="Castanera R."/>
            <person name="Culley D."/>
            <person name="Daum C."/>
            <person name="Ezra D."/>
            <person name="Gonzalez J."/>
            <person name="Henrissat B."/>
            <person name="Kuo A."/>
            <person name="Liang C."/>
            <person name="Lipzen A."/>
            <person name="Lutzoni F."/>
            <person name="Magnuson J."/>
            <person name="Mondo S."/>
            <person name="Nolan M."/>
            <person name="Ohm R."/>
            <person name="Pangilinan J."/>
            <person name="Park H.-J."/>
            <person name="Ramirez L."/>
            <person name="Alfaro M."/>
            <person name="Sun H."/>
            <person name="Tritt A."/>
            <person name="Yoshinaga Y."/>
            <person name="Zwiers L.-H."/>
            <person name="Turgeon B."/>
            <person name="Goodwin S."/>
            <person name="Spatafora J."/>
            <person name="Crous P."/>
            <person name="Grigoriev I."/>
        </authorList>
    </citation>
    <scope>NUCLEOTIDE SEQUENCE</scope>
    <source>
        <strain evidence="8">CBS 107.79</strain>
    </source>
</reference>
<keyword evidence="4 7" id="KW-0812">Transmembrane</keyword>
<protein>
    <submittedName>
        <fullName evidence="8">Putative efflux pump antibiotic resistance protein</fullName>
    </submittedName>
</protein>
<dbReference type="PANTHER" id="PTHR23501">
    <property type="entry name" value="MAJOR FACILITATOR SUPERFAMILY"/>
    <property type="match status" value="1"/>
</dbReference>
<feature type="transmembrane region" description="Helical" evidence="7">
    <location>
        <begin position="221"/>
        <end position="240"/>
    </location>
</feature>
<evidence type="ECO:0000256" key="6">
    <source>
        <dbReference type="ARBA" id="ARBA00023136"/>
    </source>
</evidence>
<proteinExistence type="inferred from homology"/>
<dbReference type="SUPFAM" id="SSF103473">
    <property type="entry name" value="MFS general substrate transporter"/>
    <property type="match status" value="1"/>
</dbReference>
<evidence type="ECO:0000256" key="1">
    <source>
        <dbReference type="ARBA" id="ARBA00004141"/>
    </source>
</evidence>
<feature type="transmembrane region" description="Helical" evidence="7">
    <location>
        <begin position="181"/>
        <end position="201"/>
    </location>
</feature>
<dbReference type="Pfam" id="PF07690">
    <property type="entry name" value="MFS_1"/>
    <property type="match status" value="1"/>
</dbReference>
<dbReference type="PANTHER" id="PTHR23501:SF12">
    <property type="entry name" value="MAJOR FACILITATOR SUPERFAMILY (MFS) PROFILE DOMAIN-CONTAINING PROTEIN-RELATED"/>
    <property type="match status" value="1"/>
</dbReference>
<evidence type="ECO:0000256" key="2">
    <source>
        <dbReference type="ARBA" id="ARBA00007520"/>
    </source>
</evidence>